<feature type="non-terminal residue" evidence="2">
    <location>
        <position position="1"/>
    </location>
</feature>
<dbReference type="EMBL" id="CAUYUJ010017665">
    <property type="protein sequence ID" value="CAK0876799.1"/>
    <property type="molecule type" value="Genomic_DNA"/>
</dbReference>
<name>A0ABN9VTF8_9DINO</name>
<keyword evidence="3" id="KW-1185">Reference proteome</keyword>
<accession>A0ABN9VTF8</accession>
<feature type="region of interest" description="Disordered" evidence="1">
    <location>
        <begin position="1"/>
        <end position="20"/>
    </location>
</feature>
<feature type="compositionally biased region" description="Basic residues" evidence="1">
    <location>
        <begin position="76"/>
        <end position="89"/>
    </location>
</feature>
<evidence type="ECO:0000256" key="1">
    <source>
        <dbReference type="SAM" id="MobiDB-lite"/>
    </source>
</evidence>
<proteinExistence type="predicted"/>
<evidence type="ECO:0000313" key="3">
    <source>
        <dbReference type="Proteomes" id="UP001189429"/>
    </source>
</evidence>
<protein>
    <submittedName>
        <fullName evidence="2">Uncharacterized protein</fullName>
    </submittedName>
</protein>
<evidence type="ECO:0000313" key="2">
    <source>
        <dbReference type="EMBL" id="CAK0876799.1"/>
    </source>
</evidence>
<organism evidence="2 3">
    <name type="scientific">Prorocentrum cordatum</name>
    <dbReference type="NCBI Taxonomy" id="2364126"/>
    <lineage>
        <taxon>Eukaryota</taxon>
        <taxon>Sar</taxon>
        <taxon>Alveolata</taxon>
        <taxon>Dinophyceae</taxon>
        <taxon>Prorocentrales</taxon>
        <taxon>Prorocentraceae</taxon>
        <taxon>Prorocentrum</taxon>
    </lineage>
</organism>
<feature type="region of interest" description="Disordered" evidence="1">
    <location>
        <begin position="253"/>
        <end position="275"/>
    </location>
</feature>
<feature type="region of interest" description="Disordered" evidence="1">
    <location>
        <begin position="58"/>
        <end position="143"/>
    </location>
</feature>
<reference evidence="2" key="1">
    <citation type="submission" date="2023-10" db="EMBL/GenBank/DDBJ databases">
        <authorList>
            <person name="Chen Y."/>
            <person name="Shah S."/>
            <person name="Dougan E. K."/>
            <person name="Thang M."/>
            <person name="Chan C."/>
        </authorList>
    </citation>
    <scope>NUCLEOTIDE SEQUENCE [LARGE SCALE GENOMIC DNA]</scope>
</reference>
<comment type="caution">
    <text evidence="2">The sequence shown here is derived from an EMBL/GenBank/DDBJ whole genome shotgun (WGS) entry which is preliminary data.</text>
</comment>
<sequence>KHALTDIDGNPREAEPGEAPLEISADCKAFMKINDVCSAEIEEHCSSDFYGGDIMIRSAGASPSGPSRRRSELAARRRCRSRRPRRRGGRRGEGRLEGEAEGGQAAGDEGHQEGGQGPEAPPPPQEERPVRWRAARPPRARAGSSGLLYFPLSPARHRTSTLHRAGSIPIKNYLLYVVFPRYAVPRALVPGASAQQISHSRCLYGAMASASAIEGALRIGDLTVGSRCGLTHKKSERTLSLLWSTIDAPPAKQQHRSAVSAPRGPSSQLQTLGKAAQPLPGVESGALPAAGVLGSSQTLEIVSSVSLSNTLT</sequence>
<dbReference type="Proteomes" id="UP001189429">
    <property type="component" value="Unassembled WGS sequence"/>
</dbReference>
<gene>
    <name evidence="2" type="ORF">PCOR1329_LOCUS61020</name>
</gene>